<dbReference type="InterPro" id="IPR002303">
    <property type="entry name" value="Valyl-tRNA_ligase"/>
</dbReference>
<protein>
    <recommendedName>
        <fullName evidence="2">valine--tRNA ligase</fullName>
        <ecNumber evidence="2">6.1.1.9</ecNumber>
    </recommendedName>
    <alternativeName>
        <fullName evidence="8">Valyl-tRNA synthetase</fullName>
    </alternativeName>
</protein>
<evidence type="ECO:0000256" key="4">
    <source>
        <dbReference type="ARBA" id="ARBA00022741"/>
    </source>
</evidence>
<dbReference type="InterPro" id="IPR001412">
    <property type="entry name" value="aa-tRNA-synth_I_CS"/>
</dbReference>
<evidence type="ECO:0000256" key="5">
    <source>
        <dbReference type="ARBA" id="ARBA00022840"/>
    </source>
</evidence>
<name>A0A382EJI8_9ZZZZ</name>
<keyword evidence="6" id="KW-0648">Protein biosynthesis</keyword>
<keyword evidence="4" id="KW-0547">Nucleotide-binding</keyword>
<dbReference type="PROSITE" id="PS00178">
    <property type="entry name" value="AA_TRNA_LIGASE_I"/>
    <property type="match status" value="1"/>
</dbReference>
<dbReference type="GO" id="GO:0005829">
    <property type="term" value="C:cytosol"/>
    <property type="evidence" value="ECO:0007669"/>
    <property type="project" value="TreeGrafter"/>
</dbReference>
<proteinExistence type="inferred from homology"/>
<organism evidence="10">
    <name type="scientific">marine metagenome</name>
    <dbReference type="NCBI Taxonomy" id="408172"/>
    <lineage>
        <taxon>unclassified sequences</taxon>
        <taxon>metagenomes</taxon>
        <taxon>ecological metagenomes</taxon>
    </lineage>
</organism>
<dbReference type="GO" id="GO:0005524">
    <property type="term" value="F:ATP binding"/>
    <property type="evidence" value="ECO:0007669"/>
    <property type="project" value="UniProtKB-KW"/>
</dbReference>
<dbReference type="PANTHER" id="PTHR11946:SF109">
    <property type="entry name" value="VALINE--TRNA LIGASE"/>
    <property type="match status" value="1"/>
</dbReference>
<dbReference type="Gene3D" id="3.40.50.620">
    <property type="entry name" value="HUPs"/>
    <property type="match status" value="1"/>
</dbReference>
<accession>A0A382EJI8</accession>
<dbReference type="AlphaFoldDB" id="A0A382EJI8"/>
<dbReference type="EMBL" id="UINC01044516">
    <property type="protein sequence ID" value="SVB50083.1"/>
    <property type="molecule type" value="Genomic_DNA"/>
</dbReference>
<evidence type="ECO:0000256" key="8">
    <source>
        <dbReference type="ARBA" id="ARBA00029936"/>
    </source>
</evidence>
<dbReference type="PANTHER" id="PTHR11946">
    <property type="entry name" value="VALYL-TRNA SYNTHETASES"/>
    <property type="match status" value="1"/>
</dbReference>
<evidence type="ECO:0000259" key="9">
    <source>
        <dbReference type="Pfam" id="PF00133"/>
    </source>
</evidence>
<comment type="similarity">
    <text evidence="1">Belongs to the class-I aminoacyl-tRNA synthetase family.</text>
</comment>
<dbReference type="Pfam" id="PF00133">
    <property type="entry name" value="tRNA-synt_1"/>
    <property type="match status" value="1"/>
</dbReference>
<keyword evidence="7" id="KW-0030">Aminoacyl-tRNA synthetase</keyword>
<dbReference type="GO" id="GO:0004832">
    <property type="term" value="F:valine-tRNA ligase activity"/>
    <property type="evidence" value="ECO:0007669"/>
    <property type="project" value="UniProtKB-EC"/>
</dbReference>
<dbReference type="InterPro" id="IPR014729">
    <property type="entry name" value="Rossmann-like_a/b/a_fold"/>
</dbReference>
<dbReference type="GO" id="GO:0006438">
    <property type="term" value="P:valyl-tRNA aminoacylation"/>
    <property type="evidence" value="ECO:0007669"/>
    <property type="project" value="InterPro"/>
</dbReference>
<feature type="domain" description="Aminoacyl-tRNA synthetase class Ia" evidence="9">
    <location>
        <begin position="17"/>
        <end position="143"/>
    </location>
</feature>
<evidence type="ECO:0000256" key="6">
    <source>
        <dbReference type="ARBA" id="ARBA00022917"/>
    </source>
</evidence>
<keyword evidence="3" id="KW-0436">Ligase</keyword>
<dbReference type="EC" id="6.1.1.9" evidence="2"/>
<evidence type="ECO:0000256" key="2">
    <source>
        <dbReference type="ARBA" id="ARBA00013169"/>
    </source>
</evidence>
<dbReference type="InterPro" id="IPR002300">
    <property type="entry name" value="aa-tRNA-synth_Ia"/>
</dbReference>
<reference evidence="10" key="1">
    <citation type="submission" date="2018-05" db="EMBL/GenBank/DDBJ databases">
        <authorList>
            <person name="Lanie J.A."/>
            <person name="Ng W.-L."/>
            <person name="Kazmierczak K.M."/>
            <person name="Andrzejewski T.M."/>
            <person name="Davidsen T.M."/>
            <person name="Wayne K.J."/>
            <person name="Tettelin H."/>
            <person name="Glass J.I."/>
            <person name="Rusch D."/>
            <person name="Podicherti R."/>
            <person name="Tsui H.-C.T."/>
            <person name="Winkler M.E."/>
        </authorList>
    </citation>
    <scope>NUCLEOTIDE SEQUENCE</scope>
</reference>
<gene>
    <name evidence="10" type="ORF">METZ01_LOCUS202937</name>
</gene>
<evidence type="ECO:0000256" key="3">
    <source>
        <dbReference type="ARBA" id="ARBA00022598"/>
    </source>
</evidence>
<evidence type="ECO:0000256" key="7">
    <source>
        <dbReference type="ARBA" id="ARBA00023146"/>
    </source>
</evidence>
<keyword evidence="5" id="KW-0067">ATP-binding</keyword>
<evidence type="ECO:0000313" key="10">
    <source>
        <dbReference type="EMBL" id="SVB50083.1"/>
    </source>
</evidence>
<feature type="non-terminal residue" evidence="10">
    <location>
        <position position="144"/>
    </location>
</feature>
<sequence>MTELDKVFSPGVVEKRWYDHWQEKGYFHAEPDSGKQPYTIVIPPPNVTGILTMGHVLNNTIQDVLIRKARMEGFEACWVPGTDHASIATESKVMKMLQEKNIDKDTLTREEFLKHSWNWKEKYGGIIIQQLKKLGCSCDWEREK</sequence>
<evidence type="ECO:0000256" key="1">
    <source>
        <dbReference type="ARBA" id="ARBA00005594"/>
    </source>
</evidence>
<dbReference type="SUPFAM" id="SSF52374">
    <property type="entry name" value="Nucleotidylyl transferase"/>
    <property type="match status" value="1"/>
</dbReference>